<feature type="chain" id="PRO_5011961193" description="Fimbrial-type adhesion domain-containing protein" evidence="1">
    <location>
        <begin position="34"/>
        <end position="198"/>
    </location>
</feature>
<dbReference type="Gene3D" id="2.60.40.1090">
    <property type="entry name" value="Fimbrial-type adhesion domain"/>
    <property type="match status" value="1"/>
</dbReference>
<evidence type="ECO:0000313" key="4">
    <source>
        <dbReference type="Proteomes" id="UP000179588"/>
    </source>
</evidence>
<dbReference type="GO" id="GO:0009289">
    <property type="term" value="C:pilus"/>
    <property type="evidence" value="ECO:0007669"/>
    <property type="project" value="InterPro"/>
</dbReference>
<evidence type="ECO:0000313" key="3">
    <source>
        <dbReference type="EMBL" id="OHT23723.1"/>
    </source>
</evidence>
<evidence type="ECO:0000256" key="1">
    <source>
        <dbReference type="SAM" id="SignalP"/>
    </source>
</evidence>
<dbReference type="AlphaFoldDB" id="A0A1S1HQY7"/>
<dbReference type="SUPFAM" id="SSF49401">
    <property type="entry name" value="Bacterial adhesins"/>
    <property type="match status" value="1"/>
</dbReference>
<proteinExistence type="predicted"/>
<keyword evidence="1" id="KW-0732">Signal</keyword>
<dbReference type="InterPro" id="IPR000259">
    <property type="entry name" value="Adhesion_dom_fimbrial"/>
</dbReference>
<accession>A0A1S1HQY7</accession>
<sequence>MITAGRRSSVVNFIKRAGTAALVSVLLSFSAAASVSVGFRAVIGTDTSGCSMIVPDGTLDFSAVRARDLTGPVTTYQIQPLQIALLCQDTSEAVIPSLTLTGTTPYTGTAGTVFLDGTANGAGFMVRLSSGSTPSLTDFYNTAEAVANNGAPAEMTTLDSSNDYYSEETLLVGLVGPLGDSVVPGPFSATLVVNVVFQ</sequence>
<dbReference type="Pfam" id="PF00419">
    <property type="entry name" value="Fimbrial"/>
    <property type="match status" value="1"/>
</dbReference>
<organism evidence="3 4">
    <name type="scientific">Providencia stuartii</name>
    <dbReference type="NCBI Taxonomy" id="588"/>
    <lineage>
        <taxon>Bacteria</taxon>
        <taxon>Pseudomonadati</taxon>
        <taxon>Pseudomonadota</taxon>
        <taxon>Gammaproteobacteria</taxon>
        <taxon>Enterobacterales</taxon>
        <taxon>Morganellaceae</taxon>
        <taxon>Providencia</taxon>
    </lineage>
</organism>
<gene>
    <name evidence="3" type="ORF">A3Q29_20130</name>
</gene>
<dbReference type="GO" id="GO:0007155">
    <property type="term" value="P:cell adhesion"/>
    <property type="evidence" value="ECO:0007669"/>
    <property type="project" value="InterPro"/>
</dbReference>
<dbReference type="EMBL" id="LVIE01000173">
    <property type="protein sequence ID" value="OHT23723.1"/>
    <property type="molecule type" value="Genomic_DNA"/>
</dbReference>
<name>A0A1S1HQY7_PROST</name>
<dbReference type="InterPro" id="IPR008966">
    <property type="entry name" value="Adhesion_dom_sf"/>
</dbReference>
<evidence type="ECO:0000259" key="2">
    <source>
        <dbReference type="Pfam" id="PF00419"/>
    </source>
</evidence>
<keyword evidence="4" id="KW-1185">Reference proteome</keyword>
<reference evidence="3 4" key="1">
    <citation type="submission" date="2016-03" db="EMBL/GenBank/DDBJ databases">
        <title>Genome sequence of Providencia stuartii strain, isolated from the salivary glands of larval Lucilia sericata.</title>
        <authorList>
            <person name="Yuan Y."/>
            <person name="Zhang Y."/>
            <person name="Fu S."/>
            <person name="Crippen T.L."/>
            <person name="Visi D."/>
            <person name="Benbow M.E."/>
            <person name="Allen M."/>
            <person name="Tomberlin J.K."/>
            <person name="Sze S.-H."/>
            <person name="Tarone A.M."/>
        </authorList>
    </citation>
    <scope>NUCLEOTIDE SEQUENCE [LARGE SCALE GENOMIC DNA]</scope>
    <source>
        <strain evidence="3 4">Crippen</strain>
    </source>
</reference>
<dbReference type="Proteomes" id="UP000179588">
    <property type="component" value="Unassembled WGS sequence"/>
</dbReference>
<protein>
    <recommendedName>
        <fullName evidence="2">Fimbrial-type adhesion domain-containing protein</fullName>
    </recommendedName>
</protein>
<dbReference type="InterPro" id="IPR036937">
    <property type="entry name" value="Adhesion_dom_fimbrial_sf"/>
</dbReference>
<feature type="signal peptide" evidence="1">
    <location>
        <begin position="1"/>
        <end position="33"/>
    </location>
</feature>
<comment type="caution">
    <text evidence="3">The sequence shown here is derived from an EMBL/GenBank/DDBJ whole genome shotgun (WGS) entry which is preliminary data.</text>
</comment>
<feature type="domain" description="Fimbrial-type adhesion" evidence="2">
    <location>
        <begin position="58"/>
        <end position="198"/>
    </location>
</feature>